<organism evidence="1">
    <name type="scientific">Anguilla anguilla</name>
    <name type="common">European freshwater eel</name>
    <name type="synonym">Muraena anguilla</name>
    <dbReference type="NCBI Taxonomy" id="7936"/>
    <lineage>
        <taxon>Eukaryota</taxon>
        <taxon>Metazoa</taxon>
        <taxon>Chordata</taxon>
        <taxon>Craniata</taxon>
        <taxon>Vertebrata</taxon>
        <taxon>Euteleostomi</taxon>
        <taxon>Actinopterygii</taxon>
        <taxon>Neopterygii</taxon>
        <taxon>Teleostei</taxon>
        <taxon>Anguilliformes</taxon>
        <taxon>Anguillidae</taxon>
        <taxon>Anguilla</taxon>
    </lineage>
</organism>
<accession>A0A0E9V082</accession>
<sequence>MNPMVHLPTLPPFPFSVAFPFVEWRFNFR</sequence>
<evidence type="ECO:0000313" key="1">
    <source>
        <dbReference type="EMBL" id="JAH70835.1"/>
    </source>
</evidence>
<reference evidence="1" key="1">
    <citation type="submission" date="2014-11" db="EMBL/GenBank/DDBJ databases">
        <authorList>
            <person name="Amaro Gonzalez C."/>
        </authorList>
    </citation>
    <scope>NUCLEOTIDE SEQUENCE</scope>
</reference>
<proteinExistence type="predicted"/>
<dbReference type="EMBL" id="GBXM01037742">
    <property type="protein sequence ID" value="JAH70835.1"/>
    <property type="molecule type" value="Transcribed_RNA"/>
</dbReference>
<dbReference type="AlphaFoldDB" id="A0A0E9V082"/>
<reference evidence="1" key="2">
    <citation type="journal article" date="2015" name="Fish Shellfish Immunol.">
        <title>Early steps in the European eel (Anguilla anguilla)-Vibrio vulnificus interaction in the gills: Role of the RtxA13 toxin.</title>
        <authorList>
            <person name="Callol A."/>
            <person name="Pajuelo D."/>
            <person name="Ebbesson L."/>
            <person name="Teles M."/>
            <person name="MacKenzie S."/>
            <person name="Amaro C."/>
        </authorList>
    </citation>
    <scope>NUCLEOTIDE SEQUENCE</scope>
</reference>
<protein>
    <submittedName>
        <fullName evidence="1">Uncharacterized protein</fullName>
    </submittedName>
</protein>
<name>A0A0E9V082_ANGAN</name>